<name>A0A8S5MK20_9CAUD</name>
<evidence type="ECO:0000313" key="1">
    <source>
        <dbReference type="EMBL" id="DAD82560.1"/>
    </source>
</evidence>
<protein>
    <submittedName>
        <fullName evidence="1">Uncharacterized protein</fullName>
    </submittedName>
</protein>
<dbReference type="EMBL" id="BK014921">
    <property type="protein sequence ID" value="DAD82560.1"/>
    <property type="molecule type" value="Genomic_DNA"/>
</dbReference>
<sequence>MMFDDVYRSIFHISHIRNKTPPNPRIPPLQYV</sequence>
<organism evidence="1">
    <name type="scientific">Siphoviridae sp. ctSdk10</name>
    <dbReference type="NCBI Taxonomy" id="2826345"/>
    <lineage>
        <taxon>Viruses</taxon>
        <taxon>Duplodnaviria</taxon>
        <taxon>Heunggongvirae</taxon>
        <taxon>Uroviricota</taxon>
        <taxon>Caudoviricetes</taxon>
    </lineage>
</organism>
<proteinExistence type="predicted"/>
<accession>A0A8S5MK20</accession>
<reference evidence="1" key="1">
    <citation type="journal article" date="2021" name="Proc. Natl. Acad. Sci. U.S.A.">
        <title>A Catalog of Tens of Thousands of Viruses from Human Metagenomes Reveals Hidden Associations with Chronic Diseases.</title>
        <authorList>
            <person name="Tisza M.J."/>
            <person name="Buck C.B."/>
        </authorList>
    </citation>
    <scope>NUCLEOTIDE SEQUENCE</scope>
    <source>
        <strain evidence="1">CtSdk10</strain>
    </source>
</reference>